<gene>
    <name evidence="6" type="ORF">AB1Y20_016673</name>
</gene>
<dbReference type="InterPro" id="IPR039852">
    <property type="entry name" value="CAND1/CAND2"/>
</dbReference>
<organism evidence="6 7">
    <name type="scientific">Prymnesium parvum</name>
    <name type="common">Toxic golden alga</name>
    <dbReference type="NCBI Taxonomy" id="97485"/>
    <lineage>
        <taxon>Eukaryota</taxon>
        <taxon>Haptista</taxon>
        <taxon>Haptophyta</taxon>
        <taxon>Prymnesiophyceae</taxon>
        <taxon>Prymnesiales</taxon>
        <taxon>Prymnesiaceae</taxon>
        <taxon>Prymnesium</taxon>
    </lineage>
</organism>
<dbReference type="AlphaFoldDB" id="A0AB34IEE8"/>
<keyword evidence="3" id="KW-0833">Ubl conjugation pathway</keyword>
<keyword evidence="2" id="KW-0677">Repeat</keyword>
<dbReference type="Pfam" id="PF25782">
    <property type="entry name" value="TPR_CAND1"/>
    <property type="match status" value="1"/>
</dbReference>
<evidence type="ECO:0000256" key="3">
    <source>
        <dbReference type="ARBA" id="ARBA00022786"/>
    </source>
</evidence>
<keyword evidence="7" id="KW-1185">Reference proteome</keyword>
<dbReference type="InterPro" id="IPR011989">
    <property type="entry name" value="ARM-like"/>
</dbReference>
<comment type="caution">
    <text evidence="6">The sequence shown here is derived from an EMBL/GenBank/DDBJ whole genome shotgun (WGS) entry which is preliminary data.</text>
</comment>
<feature type="domain" description="TATA-binding protein interacting (TIP20)" evidence="5">
    <location>
        <begin position="1045"/>
        <end position="1206"/>
    </location>
</feature>
<protein>
    <recommendedName>
        <fullName evidence="5">TATA-binding protein interacting (TIP20) domain-containing protein</fullName>
    </recommendedName>
</protein>
<comment type="similarity">
    <text evidence="1">Belongs to the CAND family.</text>
</comment>
<evidence type="ECO:0000313" key="7">
    <source>
        <dbReference type="Proteomes" id="UP001515480"/>
    </source>
</evidence>
<evidence type="ECO:0000313" key="6">
    <source>
        <dbReference type="EMBL" id="KAL1495813.1"/>
    </source>
</evidence>
<dbReference type="Proteomes" id="UP001515480">
    <property type="component" value="Unassembled WGS sequence"/>
</dbReference>
<proteinExistence type="inferred from homology"/>
<dbReference type="PANTHER" id="PTHR12696">
    <property type="entry name" value="TIP120"/>
    <property type="match status" value="1"/>
</dbReference>
<dbReference type="Pfam" id="PF08623">
    <property type="entry name" value="TIP120"/>
    <property type="match status" value="1"/>
</dbReference>
<evidence type="ECO:0000256" key="2">
    <source>
        <dbReference type="ARBA" id="ARBA00022737"/>
    </source>
</evidence>
<sequence>MTSFVLSGILEKTENRDKDFRYMATSDLLAELQKPAFKPDSDNERKICRCILKLLNDQSSDVQGLAVKCLTPLVRKVHDEFVNQLMLELSTSILTGKDEQRDIGAIGLKTVVLEMPPAMGASAVHQLAGKLVRGVLQPVLEIKLECMDILDDLLRRFGASLHEDESHSCMEALFQELGSTRAAARKRAIACIASLSAALSDKLLGQMVTSIVEKMNDDACKLELRRTYIQTLSSISRTGGYRIGKQLDVVMPLVLQHCDRTRGDADAEMLESCLQAFESFVLRCPREVAAFQATISQNALRYLSYDPNYADDDEMEDVDEMEDDEDALDDDDADYSDDDDVSWKVRRAAAKVLSAIIVSRPERLPDLLPEVVPVLVHRLREREENVKMDIFATFCDLLHQVALTFPSQDAAEGKEVTVAAGQSLTGMLMQKVPDIIKAACRQLKDKSLKTRIATFSFMRQLLATLPGCMAEHAAMVVPGVDKALKEESSNHLRIETLLFLQLALSSHPPKVFREYASVLLPSTLSLVNDRYYKIAAEALRVCSEFVRVLRPSPPAVEFDYRPLVPLLFECVERRLFAQDQDQEVKECAILCMELVVCHLGDDAAVHLDRVLPVLLERLRNEITRITAVKAFGAFAAAKLDLSLGAPVPSGGGSVLQTAFTELCSFLRKSSRPLRQASLCALEAMVSSHAALLGDADIACVLNELVALVTDADLHVAHLALQLGASTVRATPQLAVPHVQRSLMPKVLGLLQSSLLQGHALNSLLAFFGELVLQDVRELNFDVVIEQLLSLATDCSRSKHSLAALSQAVGVCCTRVAAAAKRDAMTAQFVAQLRGGASPAQRTLALMCLGEIGRQNDLSKHAALLEAITAEFASEADEVKSAAAFALGNVTAGNLPELVPHMLSKLSDSHEYLMLHALKELIGSGQAQLAMYVDDMVPSLIAFADHEEEGVRNVVSECLGRLTAVSAASVVPKITALLSHESARTRAAMVQSLRFAVAELGGSPLPPLVTASLLAFLKPLSDEDMSVRRAALLGLNCLAHNKPAAVRDILPGLLPMLYEETRKRQDLVHQVDLGPFKHTIDDGLELRKAAFECMDTLLAHCADRLDITEFVVHLVDGLKDDHDIKVLCHMMLGKLAVSTSSALVLAASLDSVVEPLRATICATLKDNAVKQQVERHEDLVRSGMRAVRALEKVPGAETCVKFEEFVRSTLKNGALAERYATVCGEDETRGESA</sequence>
<accession>A0AB34IEE8</accession>
<dbReference type="InterPro" id="IPR013932">
    <property type="entry name" value="TATA-bd_TIP120"/>
</dbReference>
<evidence type="ECO:0000256" key="4">
    <source>
        <dbReference type="SAM" id="MobiDB-lite"/>
    </source>
</evidence>
<evidence type="ECO:0000259" key="5">
    <source>
        <dbReference type="Pfam" id="PF08623"/>
    </source>
</evidence>
<dbReference type="InterPro" id="IPR016024">
    <property type="entry name" value="ARM-type_fold"/>
</dbReference>
<dbReference type="SUPFAM" id="SSF48371">
    <property type="entry name" value="ARM repeat"/>
    <property type="match status" value="1"/>
</dbReference>
<dbReference type="EMBL" id="JBGBPQ010000031">
    <property type="protein sequence ID" value="KAL1495813.1"/>
    <property type="molecule type" value="Genomic_DNA"/>
</dbReference>
<name>A0AB34IEE8_PRYPA</name>
<reference evidence="6 7" key="1">
    <citation type="journal article" date="2024" name="Science">
        <title>Giant polyketide synthase enzymes in the biosynthesis of giant marine polyether toxins.</title>
        <authorList>
            <person name="Fallon T.R."/>
            <person name="Shende V.V."/>
            <person name="Wierzbicki I.H."/>
            <person name="Pendleton A.L."/>
            <person name="Watervoot N.F."/>
            <person name="Auber R.P."/>
            <person name="Gonzalez D.J."/>
            <person name="Wisecaver J.H."/>
            <person name="Moore B.S."/>
        </authorList>
    </citation>
    <scope>NUCLEOTIDE SEQUENCE [LARGE SCALE GENOMIC DNA]</scope>
    <source>
        <strain evidence="6 7">12B1</strain>
    </source>
</reference>
<evidence type="ECO:0000256" key="1">
    <source>
        <dbReference type="ARBA" id="ARBA00007657"/>
    </source>
</evidence>
<feature type="region of interest" description="Disordered" evidence="4">
    <location>
        <begin position="311"/>
        <end position="337"/>
    </location>
</feature>
<dbReference type="GO" id="GO:0010265">
    <property type="term" value="P:SCF complex assembly"/>
    <property type="evidence" value="ECO:0007669"/>
    <property type="project" value="InterPro"/>
</dbReference>
<dbReference type="Gene3D" id="1.25.10.10">
    <property type="entry name" value="Leucine-rich Repeat Variant"/>
    <property type="match status" value="1"/>
</dbReference>